<sequence>MSKCSNDSASQILSYTTVEDPTSMIQKCGLKLKETPRKPIDYKYGPRSIAVGDFNNDSWPDMVVANHIVNDIAIYFG</sequence>
<dbReference type="InterPro" id="IPR013517">
    <property type="entry name" value="FG-GAP"/>
</dbReference>
<dbReference type="Proteomes" id="UP000663869">
    <property type="component" value="Unassembled WGS sequence"/>
</dbReference>
<dbReference type="SUPFAM" id="SSF69318">
    <property type="entry name" value="Integrin alpha N-terminal domain"/>
    <property type="match status" value="1"/>
</dbReference>
<dbReference type="EMBL" id="CAJOBQ010006423">
    <property type="protein sequence ID" value="CAF4671771.1"/>
    <property type="molecule type" value="Genomic_DNA"/>
</dbReference>
<accession>A0A821GNN3</accession>
<organism evidence="3 4">
    <name type="scientific">Rotaria socialis</name>
    <dbReference type="NCBI Taxonomy" id="392032"/>
    <lineage>
        <taxon>Eukaryota</taxon>
        <taxon>Metazoa</taxon>
        <taxon>Spiralia</taxon>
        <taxon>Gnathifera</taxon>
        <taxon>Rotifera</taxon>
        <taxon>Eurotatoria</taxon>
        <taxon>Bdelloidea</taxon>
        <taxon>Philodinida</taxon>
        <taxon>Philodinidae</taxon>
        <taxon>Rotaria</taxon>
    </lineage>
</organism>
<protein>
    <submittedName>
        <fullName evidence="3">Uncharacterized protein</fullName>
    </submittedName>
</protein>
<gene>
    <name evidence="2" type="ORF">FME351_LOCUS7004</name>
    <name evidence="3" type="ORF">TSG867_LOCUS31906</name>
</gene>
<dbReference type="InterPro" id="IPR028994">
    <property type="entry name" value="Integrin_alpha_N"/>
</dbReference>
<reference evidence="3" key="1">
    <citation type="submission" date="2021-02" db="EMBL/GenBank/DDBJ databases">
        <authorList>
            <person name="Nowell W R."/>
        </authorList>
    </citation>
    <scope>NUCLEOTIDE SEQUENCE</scope>
</reference>
<dbReference type="Pfam" id="PF01839">
    <property type="entry name" value="FG-GAP"/>
    <property type="match status" value="1"/>
</dbReference>
<evidence type="ECO:0000313" key="3">
    <source>
        <dbReference type="EMBL" id="CAF4671771.1"/>
    </source>
</evidence>
<dbReference type="AlphaFoldDB" id="A0A821GNN3"/>
<feature type="non-terminal residue" evidence="3">
    <location>
        <position position="1"/>
    </location>
</feature>
<dbReference type="EMBL" id="CAJNYU010000636">
    <property type="protein sequence ID" value="CAF3378408.1"/>
    <property type="molecule type" value="Genomic_DNA"/>
</dbReference>
<keyword evidence="1" id="KW-0732">Signal</keyword>
<comment type="caution">
    <text evidence="3">The sequence shown here is derived from an EMBL/GenBank/DDBJ whole genome shotgun (WGS) entry which is preliminary data.</text>
</comment>
<proteinExistence type="predicted"/>
<dbReference type="Proteomes" id="UP000663862">
    <property type="component" value="Unassembled WGS sequence"/>
</dbReference>
<evidence type="ECO:0000313" key="4">
    <source>
        <dbReference type="Proteomes" id="UP000663862"/>
    </source>
</evidence>
<name>A0A821GNN3_9BILA</name>
<evidence type="ECO:0000313" key="2">
    <source>
        <dbReference type="EMBL" id="CAF3378408.1"/>
    </source>
</evidence>
<evidence type="ECO:0000256" key="1">
    <source>
        <dbReference type="ARBA" id="ARBA00022729"/>
    </source>
</evidence>